<dbReference type="GO" id="GO:0005634">
    <property type="term" value="C:nucleus"/>
    <property type="evidence" value="ECO:0007669"/>
    <property type="project" value="UniProtKB-SubCell"/>
</dbReference>
<dbReference type="OrthoDB" id="6512771at2759"/>
<feature type="domain" description="NF-X1-type" evidence="11">
    <location>
        <begin position="479"/>
        <end position="510"/>
    </location>
</feature>
<dbReference type="InterPro" id="IPR034078">
    <property type="entry name" value="NFX1_fam"/>
</dbReference>
<name>A0A9P6L9A2_9AGAM</name>
<comment type="similarity">
    <text evidence="2">Belongs to the NFX1 family.</text>
</comment>
<gene>
    <name evidence="12" type="ORF">BJ322DRAFT_582088</name>
</gene>
<evidence type="ECO:0000259" key="11">
    <source>
        <dbReference type="SMART" id="SM00438"/>
    </source>
</evidence>
<evidence type="ECO:0000256" key="8">
    <source>
        <dbReference type="ARBA" id="ARBA00023163"/>
    </source>
</evidence>
<keyword evidence="8" id="KW-0804">Transcription</keyword>
<evidence type="ECO:0000256" key="6">
    <source>
        <dbReference type="ARBA" id="ARBA00022833"/>
    </source>
</evidence>
<evidence type="ECO:0000256" key="4">
    <source>
        <dbReference type="ARBA" id="ARBA00022737"/>
    </source>
</evidence>
<comment type="subcellular location">
    <subcellularLocation>
        <location evidence="1">Nucleus</location>
    </subcellularLocation>
</comment>
<evidence type="ECO:0000256" key="7">
    <source>
        <dbReference type="ARBA" id="ARBA00023015"/>
    </source>
</evidence>
<dbReference type="AlphaFoldDB" id="A0A9P6L9A2"/>
<dbReference type="SMART" id="SM00438">
    <property type="entry name" value="ZnF_NFX"/>
    <property type="match status" value="9"/>
</dbReference>
<feature type="domain" description="NF-X1-type" evidence="11">
    <location>
        <begin position="716"/>
        <end position="737"/>
    </location>
</feature>
<keyword evidence="13" id="KW-1185">Reference proteome</keyword>
<dbReference type="InterPro" id="IPR001374">
    <property type="entry name" value="R3H_dom"/>
</dbReference>
<dbReference type="Proteomes" id="UP000736335">
    <property type="component" value="Unassembled WGS sequence"/>
</dbReference>
<keyword evidence="4" id="KW-0677">Repeat</keyword>
<feature type="compositionally biased region" description="Low complexity" evidence="10">
    <location>
        <begin position="61"/>
        <end position="72"/>
    </location>
</feature>
<feature type="domain" description="NF-X1-type" evidence="11">
    <location>
        <begin position="552"/>
        <end position="570"/>
    </location>
</feature>
<proteinExistence type="inferred from homology"/>
<evidence type="ECO:0000256" key="1">
    <source>
        <dbReference type="ARBA" id="ARBA00004123"/>
    </source>
</evidence>
<feature type="domain" description="NF-X1-type" evidence="11">
    <location>
        <begin position="793"/>
        <end position="825"/>
    </location>
</feature>
<dbReference type="GO" id="GO:0008270">
    <property type="term" value="F:zinc ion binding"/>
    <property type="evidence" value="ECO:0007669"/>
    <property type="project" value="UniProtKB-KW"/>
</dbReference>
<keyword evidence="3" id="KW-0479">Metal-binding</keyword>
<sequence length="1080" mass="118317">MEEPDTALTPHKNVSSSDKFSKEPKSSGNPKHLDSPRSDPKPSKGKPNPGNRPKSDTVEGRTTPSTPRSVTPDGKGNDSAATQQKRKSKSKLKPSGTPDTKESGRSSADKKPPTKSDVRRRRGQEKPHDGTTDASDPRPPRRKEESEPRSGNPGAESENIHDSADAGHSPLELGPPRRRRRGNFDGKLTAGDSGPLKETRHVNPDREKYWVDYTMDDLTSKLIRDLRTSPYLDCVVCYNPIRPLQPTWSCSPCSPAVLAEGAQEAEYCWVTLHLKCVRSWASKGITDTRKAYEARSENKPGEWLCIGCRAKRTIEPSSYRCFCGTDVDPRPPRLATPHSCGNICTRTRSCGHSCPMFCHPGPCPPCQVTRQVSCHCGGKVLSYKCSVISSLDPSAAEKISCGNVCDKELPCGKHSCMTVCHPGPCKPCGEREIAKCYCGQVETHIACGAGESKSCGVEGEEPWIGRFRCDKTCERFFDCGVHKCSKPCHVPDLKTTPCPRSPSIATHCPCGKHEISPSEGSFFPPGSNLTRATCKDPIPTCTSLCLRQLDSCPHSCSSPCHTGPCPQCQIKVVRPCRCGSTTHDVECYKDQSGTYTEILCDRQCLALRNCGRHRCNRVCCPLASFAGVKGKGKKKMEEEPPDEHGWHVCDLVCKKPLPCGNHTCEERDHKPPCPPCLRSSFEEMCCHCTRTVLEPPIQCGTKIFCSYPCDRPPPPCGHRKHPHLCHEDPTPCPPCSFLTGKPCACGKNTVENVICSREKVFCGTPCGKLLKCGFHRCDRLCHSDDCGPCKNPCGKPRKLCHPAIHPCMDLCHAPGSCQETEPCTTTVIITCSCGRIRQSVQCGRKLSNLSGGEGGKILTCTNECAIAKRNARLAEALGIQSERSGRNEATYRDELVTFARANSKFLPVVEKSFAEFVQSDKKALVLPKMPPDRRKFVQELAMVYRMDTQLVDPEPHRSVQLMRRIDTRIPDPLLSAVTAPALGKLTDLRARQAASPAPSPPKPATTSSGSSWGRGWSAVVTRQPQPVASNSLNPITPTPPVRPVTPVWREQTASPRKAEVPVDPAQKNDLHVPDDWEEDA</sequence>
<dbReference type="PANTHER" id="PTHR12360">
    <property type="entry name" value="NUCLEAR TRANSCRIPTION FACTOR, X-BOX BINDING 1 NFX1"/>
    <property type="match status" value="1"/>
</dbReference>
<feature type="compositionally biased region" description="Basic and acidic residues" evidence="10">
    <location>
        <begin position="124"/>
        <end position="148"/>
    </location>
</feature>
<dbReference type="InterPro" id="IPR036867">
    <property type="entry name" value="R3H_dom_sf"/>
</dbReference>
<feature type="region of interest" description="Disordered" evidence="10">
    <location>
        <begin position="990"/>
        <end position="1080"/>
    </location>
</feature>
<evidence type="ECO:0000256" key="5">
    <source>
        <dbReference type="ARBA" id="ARBA00022771"/>
    </source>
</evidence>
<feature type="domain" description="NF-X1-type" evidence="11">
    <location>
        <begin position="610"/>
        <end position="622"/>
    </location>
</feature>
<evidence type="ECO:0000256" key="3">
    <source>
        <dbReference type="ARBA" id="ARBA00022723"/>
    </source>
</evidence>
<dbReference type="SUPFAM" id="SSF82708">
    <property type="entry name" value="R3H domain"/>
    <property type="match status" value="1"/>
</dbReference>
<dbReference type="CDD" id="cd06008">
    <property type="entry name" value="NF-X1-zinc-finger"/>
    <property type="match status" value="5"/>
</dbReference>
<evidence type="ECO:0000313" key="12">
    <source>
        <dbReference type="EMBL" id="KAF9787820.1"/>
    </source>
</evidence>
<feature type="region of interest" description="Disordered" evidence="10">
    <location>
        <begin position="1"/>
        <end position="201"/>
    </location>
</feature>
<keyword evidence="5" id="KW-0863">Zinc-finger</keyword>
<keyword evidence="7" id="KW-0805">Transcription regulation</keyword>
<dbReference type="Gene3D" id="3.30.1370.50">
    <property type="entry name" value="R3H-like domain"/>
    <property type="match status" value="1"/>
</dbReference>
<organism evidence="12 13">
    <name type="scientific">Thelephora terrestris</name>
    <dbReference type="NCBI Taxonomy" id="56493"/>
    <lineage>
        <taxon>Eukaryota</taxon>
        <taxon>Fungi</taxon>
        <taxon>Dikarya</taxon>
        <taxon>Basidiomycota</taxon>
        <taxon>Agaricomycotina</taxon>
        <taxon>Agaricomycetes</taxon>
        <taxon>Thelephorales</taxon>
        <taxon>Thelephoraceae</taxon>
        <taxon>Thelephora</taxon>
    </lineage>
</organism>
<reference evidence="12" key="1">
    <citation type="journal article" date="2020" name="Nat. Commun.">
        <title>Large-scale genome sequencing of mycorrhizal fungi provides insights into the early evolution of symbiotic traits.</title>
        <authorList>
            <person name="Miyauchi S."/>
            <person name="Kiss E."/>
            <person name="Kuo A."/>
            <person name="Drula E."/>
            <person name="Kohler A."/>
            <person name="Sanchez-Garcia M."/>
            <person name="Morin E."/>
            <person name="Andreopoulos B."/>
            <person name="Barry K.W."/>
            <person name="Bonito G."/>
            <person name="Buee M."/>
            <person name="Carver A."/>
            <person name="Chen C."/>
            <person name="Cichocki N."/>
            <person name="Clum A."/>
            <person name="Culley D."/>
            <person name="Crous P.W."/>
            <person name="Fauchery L."/>
            <person name="Girlanda M."/>
            <person name="Hayes R.D."/>
            <person name="Keri Z."/>
            <person name="LaButti K."/>
            <person name="Lipzen A."/>
            <person name="Lombard V."/>
            <person name="Magnuson J."/>
            <person name="Maillard F."/>
            <person name="Murat C."/>
            <person name="Nolan M."/>
            <person name="Ohm R.A."/>
            <person name="Pangilinan J."/>
            <person name="Pereira M.F."/>
            <person name="Perotto S."/>
            <person name="Peter M."/>
            <person name="Pfister S."/>
            <person name="Riley R."/>
            <person name="Sitrit Y."/>
            <person name="Stielow J.B."/>
            <person name="Szollosi G."/>
            <person name="Zifcakova L."/>
            <person name="Stursova M."/>
            <person name="Spatafora J.W."/>
            <person name="Tedersoo L."/>
            <person name="Vaario L.M."/>
            <person name="Yamada A."/>
            <person name="Yan M."/>
            <person name="Wang P."/>
            <person name="Xu J."/>
            <person name="Bruns T."/>
            <person name="Baldrian P."/>
            <person name="Vilgalys R."/>
            <person name="Dunand C."/>
            <person name="Henrissat B."/>
            <person name="Grigoriev I.V."/>
            <person name="Hibbett D."/>
            <person name="Nagy L.G."/>
            <person name="Martin F.M."/>
        </authorList>
    </citation>
    <scope>NUCLEOTIDE SEQUENCE</scope>
    <source>
        <strain evidence="12">UH-Tt-Lm1</strain>
    </source>
</reference>
<protein>
    <recommendedName>
        <fullName evidence="11">NF-X1-type domain-containing protein</fullName>
    </recommendedName>
</protein>
<dbReference type="Pfam" id="PF01424">
    <property type="entry name" value="R3H"/>
    <property type="match status" value="1"/>
</dbReference>
<feature type="domain" description="NF-X1-type" evidence="11">
    <location>
        <begin position="350"/>
        <end position="368"/>
    </location>
</feature>
<evidence type="ECO:0000313" key="13">
    <source>
        <dbReference type="Proteomes" id="UP000736335"/>
    </source>
</evidence>
<dbReference type="InterPro" id="IPR000967">
    <property type="entry name" value="Znf_NFX1"/>
</dbReference>
<dbReference type="EMBL" id="WIUZ02000004">
    <property type="protein sequence ID" value="KAF9787820.1"/>
    <property type="molecule type" value="Genomic_DNA"/>
</dbReference>
<feature type="compositionally biased region" description="Basic and acidic residues" evidence="10">
    <location>
        <begin position="19"/>
        <end position="42"/>
    </location>
</feature>
<evidence type="ECO:0000256" key="2">
    <source>
        <dbReference type="ARBA" id="ARBA00007269"/>
    </source>
</evidence>
<evidence type="ECO:0000256" key="10">
    <source>
        <dbReference type="SAM" id="MobiDB-lite"/>
    </source>
</evidence>
<evidence type="ECO:0000256" key="9">
    <source>
        <dbReference type="ARBA" id="ARBA00023242"/>
    </source>
</evidence>
<dbReference type="GO" id="GO:0000981">
    <property type="term" value="F:DNA-binding transcription factor activity, RNA polymerase II-specific"/>
    <property type="evidence" value="ECO:0007669"/>
    <property type="project" value="TreeGrafter"/>
</dbReference>
<dbReference type="GO" id="GO:0000977">
    <property type="term" value="F:RNA polymerase II transcription regulatory region sequence-specific DNA binding"/>
    <property type="evidence" value="ECO:0007669"/>
    <property type="project" value="TreeGrafter"/>
</dbReference>
<feature type="compositionally biased region" description="Polar residues" evidence="10">
    <location>
        <begin position="1020"/>
        <end position="1033"/>
    </location>
</feature>
<reference evidence="12" key="2">
    <citation type="submission" date="2020-11" db="EMBL/GenBank/DDBJ databases">
        <authorList>
            <consortium name="DOE Joint Genome Institute"/>
            <person name="Kuo A."/>
            <person name="Miyauchi S."/>
            <person name="Kiss E."/>
            <person name="Drula E."/>
            <person name="Kohler A."/>
            <person name="Sanchez-Garcia M."/>
            <person name="Andreopoulos B."/>
            <person name="Barry K.W."/>
            <person name="Bonito G."/>
            <person name="Buee M."/>
            <person name="Carver A."/>
            <person name="Chen C."/>
            <person name="Cichocki N."/>
            <person name="Clum A."/>
            <person name="Culley D."/>
            <person name="Crous P.W."/>
            <person name="Fauchery L."/>
            <person name="Girlanda M."/>
            <person name="Hayes R."/>
            <person name="Keri Z."/>
            <person name="Labutti K."/>
            <person name="Lipzen A."/>
            <person name="Lombard V."/>
            <person name="Magnuson J."/>
            <person name="Maillard F."/>
            <person name="Morin E."/>
            <person name="Murat C."/>
            <person name="Nolan M."/>
            <person name="Ohm R."/>
            <person name="Pangilinan J."/>
            <person name="Pereira M."/>
            <person name="Perotto S."/>
            <person name="Peter M."/>
            <person name="Riley R."/>
            <person name="Sitrit Y."/>
            <person name="Stielow B."/>
            <person name="Szollosi G."/>
            <person name="Zifcakova L."/>
            <person name="Stursova M."/>
            <person name="Spatafora J.W."/>
            <person name="Tedersoo L."/>
            <person name="Vaario L.-M."/>
            <person name="Yamada A."/>
            <person name="Yan M."/>
            <person name="Wang P."/>
            <person name="Xu J."/>
            <person name="Bruns T."/>
            <person name="Baldrian P."/>
            <person name="Vilgalys R."/>
            <person name="Henrissat B."/>
            <person name="Grigoriev I.V."/>
            <person name="Hibbett D."/>
            <person name="Nagy L.G."/>
            <person name="Martin F.M."/>
        </authorList>
    </citation>
    <scope>NUCLEOTIDE SEQUENCE</scope>
    <source>
        <strain evidence="12">UH-Tt-Lm1</strain>
    </source>
</reference>
<feature type="compositionally biased region" description="Basic and acidic residues" evidence="10">
    <location>
        <begin position="1056"/>
        <end position="1074"/>
    </location>
</feature>
<dbReference type="Pfam" id="PF01422">
    <property type="entry name" value="zf-NF-X1"/>
    <property type="match status" value="8"/>
</dbReference>
<dbReference type="GO" id="GO:0000122">
    <property type="term" value="P:negative regulation of transcription by RNA polymerase II"/>
    <property type="evidence" value="ECO:0007669"/>
    <property type="project" value="TreeGrafter"/>
</dbReference>
<feature type="domain" description="NF-X1-type" evidence="11">
    <location>
        <begin position="659"/>
        <end position="678"/>
    </location>
</feature>
<dbReference type="PANTHER" id="PTHR12360:SF12">
    <property type="entry name" value="TRANSCRIPTIONAL REPRESSOR NF-X1"/>
    <property type="match status" value="1"/>
</dbReference>
<comment type="caution">
    <text evidence="12">The sequence shown here is derived from an EMBL/GenBank/DDBJ whole genome shotgun (WGS) entry which is preliminary data.</text>
</comment>
<feature type="compositionally biased region" description="Low complexity" evidence="10">
    <location>
        <begin position="1004"/>
        <end position="1017"/>
    </location>
</feature>
<keyword evidence="9" id="KW-0539">Nucleus</keyword>
<accession>A0A9P6L9A2</accession>
<feature type="compositionally biased region" description="Basic and acidic residues" evidence="10">
    <location>
        <begin position="99"/>
        <end position="117"/>
    </location>
</feature>
<feature type="domain" description="NF-X1-type" evidence="11">
    <location>
        <begin position="411"/>
        <end position="430"/>
    </location>
</feature>
<feature type="domain" description="NF-X1-type" evidence="11">
    <location>
        <begin position="772"/>
        <end position="791"/>
    </location>
</feature>
<keyword evidence="6" id="KW-0862">Zinc</keyword>